<dbReference type="PANTHER" id="PTHR42836:SF1">
    <property type="entry name" value="7-CARBOXY-7-DEAZAGUANINE SYNTHASE"/>
    <property type="match status" value="1"/>
</dbReference>
<dbReference type="GO" id="GO:0051539">
    <property type="term" value="F:4 iron, 4 sulfur cluster binding"/>
    <property type="evidence" value="ECO:0007669"/>
    <property type="project" value="UniProtKB-UniRule"/>
</dbReference>
<keyword evidence="5 8" id="KW-0408">Iron</keyword>
<dbReference type="GO" id="GO:0000287">
    <property type="term" value="F:magnesium ion binding"/>
    <property type="evidence" value="ECO:0007669"/>
    <property type="project" value="UniProtKB-UniRule"/>
</dbReference>
<dbReference type="PIRSF" id="PIRSF000370">
    <property type="entry name" value="QueE"/>
    <property type="match status" value="1"/>
</dbReference>
<comment type="cofactor">
    <cofactor evidence="8">
        <name>Mg(2+)</name>
        <dbReference type="ChEBI" id="CHEBI:18420"/>
    </cofactor>
</comment>
<sequence>MRVSEIFVSFQGEGREQGKRCTFLRLAGCNLTCRWCDTPDTQDAAGGRERSADAILDEIRSLGVRRICITGGEPLLQADELLPLLRVLAGEGYKVDIETNGTVPFGPVLPWAAVCMDIKCPSSGEESDTSLLPLIRPVDTVKFVVADQQDLDYAAKILREHPIAGEVIISPVHGADYHAIAEEIIGWNHEIRLQLQLHKQIGMR</sequence>
<dbReference type="PROSITE" id="PS51918">
    <property type="entry name" value="RADICAL_SAM"/>
    <property type="match status" value="1"/>
</dbReference>
<comment type="caution">
    <text evidence="8">Lacks conserved residue(s) required for the propagation of feature annotation.</text>
</comment>
<keyword evidence="1 8" id="KW-0004">4Fe-4S</keyword>
<keyword evidence="4 8" id="KW-0460">Magnesium</keyword>
<dbReference type="UniPathway" id="UPA00391"/>
<dbReference type="EMBL" id="JWHL01000004">
    <property type="protein sequence ID" value="MBR1368711.1"/>
    <property type="molecule type" value="Genomic_DNA"/>
</dbReference>
<evidence type="ECO:0000313" key="11">
    <source>
        <dbReference type="Proteomes" id="UP000730161"/>
    </source>
</evidence>
<dbReference type="Pfam" id="PF04055">
    <property type="entry name" value="Radical_SAM"/>
    <property type="match status" value="1"/>
</dbReference>
<dbReference type="HAMAP" id="MF_00917">
    <property type="entry name" value="QueE"/>
    <property type="match status" value="1"/>
</dbReference>
<dbReference type="InterPro" id="IPR058240">
    <property type="entry name" value="rSAM_sf"/>
</dbReference>
<feature type="binding site" evidence="8">
    <location>
        <begin position="35"/>
        <end position="37"/>
    </location>
    <ligand>
        <name>S-adenosyl-L-methionine</name>
        <dbReference type="ChEBI" id="CHEBI:59789"/>
    </ligand>
</feature>
<dbReference type="GO" id="GO:1904047">
    <property type="term" value="F:S-adenosyl-L-methionine binding"/>
    <property type="evidence" value="ECO:0007669"/>
    <property type="project" value="UniProtKB-UniRule"/>
</dbReference>
<evidence type="ECO:0000256" key="2">
    <source>
        <dbReference type="ARBA" id="ARBA00022691"/>
    </source>
</evidence>
<keyword evidence="2 8" id="KW-0949">S-adenosyl-L-methionine</keyword>
<evidence type="ECO:0000256" key="3">
    <source>
        <dbReference type="ARBA" id="ARBA00022723"/>
    </source>
</evidence>
<dbReference type="Proteomes" id="UP000730161">
    <property type="component" value="Unassembled WGS sequence"/>
</dbReference>
<dbReference type="SUPFAM" id="SSF102114">
    <property type="entry name" value="Radical SAM enzymes"/>
    <property type="match status" value="1"/>
</dbReference>
<feature type="domain" description="Radical SAM core" evidence="9">
    <location>
        <begin position="16"/>
        <end position="204"/>
    </location>
</feature>
<feature type="binding site" evidence="8">
    <location>
        <position position="72"/>
    </location>
    <ligand>
        <name>S-adenosyl-L-methionine</name>
        <dbReference type="ChEBI" id="CHEBI:59789"/>
    </ligand>
</feature>
<gene>
    <name evidence="8" type="primary">queE</name>
    <name evidence="10" type="ORF">RJ53_03985</name>
</gene>
<evidence type="ECO:0000256" key="7">
    <source>
        <dbReference type="ARBA" id="ARBA00023239"/>
    </source>
</evidence>
<comment type="caution">
    <text evidence="10">The sequence shown here is derived from an EMBL/GenBank/DDBJ whole genome shotgun (WGS) entry which is preliminary data.</text>
</comment>
<dbReference type="GO" id="GO:0016840">
    <property type="term" value="F:carbon-nitrogen lyase activity"/>
    <property type="evidence" value="ECO:0007669"/>
    <property type="project" value="UniProtKB-UniRule"/>
</dbReference>
<keyword evidence="11" id="KW-1185">Reference proteome</keyword>
<evidence type="ECO:0000256" key="5">
    <source>
        <dbReference type="ARBA" id="ARBA00023004"/>
    </source>
</evidence>
<evidence type="ECO:0000256" key="4">
    <source>
        <dbReference type="ARBA" id="ARBA00022842"/>
    </source>
</evidence>
<comment type="function">
    <text evidence="8">Catalyzes the complex heterocyclic radical-mediated conversion of 6-carboxy-5,6,7,8-tetrahydropterin (CPH4) to 7-carboxy-7-deazaguanine (CDG), a step common to the biosynthetic pathways of all 7-deazapurine-containing compounds.</text>
</comment>
<dbReference type="CDD" id="cd01335">
    <property type="entry name" value="Radical_SAM"/>
    <property type="match status" value="1"/>
</dbReference>
<comment type="catalytic activity">
    <reaction evidence="8">
        <text>6-carboxy-5,6,7,8-tetrahydropterin + H(+) = 7-carboxy-7-carbaguanine + NH4(+)</text>
        <dbReference type="Rhea" id="RHEA:27974"/>
        <dbReference type="ChEBI" id="CHEBI:15378"/>
        <dbReference type="ChEBI" id="CHEBI:28938"/>
        <dbReference type="ChEBI" id="CHEBI:61032"/>
        <dbReference type="ChEBI" id="CHEBI:61036"/>
        <dbReference type="EC" id="4.3.99.3"/>
    </reaction>
</comment>
<dbReference type="InterPro" id="IPR024924">
    <property type="entry name" value="7-CO-7-deazaguanine_synth-like"/>
</dbReference>
<feature type="binding site" evidence="8">
    <location>
        <position position="33"/>
    </location>
    <ligand>
        <name>[4Fe-4S] cluster</name>
        <dbReference type="ChEBI" id="CHEBI:49883"/>
        <note>4Fe-4S-S-AdoMet</note>
    </ligand>
</feature>
<dbReference type="PANTHER" id="PTHR42836">
    <property type="entry name" value="7-CARBOXY-7-DEAZAGUANINE SYNTHASE"/>
    <property type="match status" value="1"/>
</dbReference>
<dbReference type="InterPro" id="IPR007197">
    <property type="entry name" value="rSAM"/>
</dbReference>
<name>A0A8J8B4G0_9EURY</name>
<comment type="similarity">
    <text evidence="8">Belongs to the radical SAM superfamily. 7-carboxy-7-deazaguanine synthase family.</text>
</comment>
<feature type="binding site" evidence="8">
    <location>
        <position position="25"/>
    </location>
    <ligand>
        <name>substrate</name>
    </ligand>
</feature>
<comment type="subunit">
    <text evidence="8">Homodimer.</text>
</comment>
<dbReference type="AlphaFoldDB" id="A0A8J8B4G0"/>
<comment type="cofactor">
    <cofactor evidence="8">
        <name>S-adenosyl-L-methionine</name>
        <dbReference type="ChEBI" id="CHEBI:59789"/>
    </cofactor>
    <text evidence="8">Binds 1 S-adenosyl-L-methionine per subunit.</text>
</comment>
<accession>A0A8J8B4G0</accession>
<organism evidence="10 11">
    <name type="scientific">Methanocalculus chunghsingensis</name>
    <dbReference type="NCBI Taxonomy" id="156457"/>
    <lineage>
        <taxon>Archaea</taxon>
        <taxon>Methanobacteriati</taxon>
        <taxon>Methanobacteriota</taxon>
        <taxon>Stenosarchaea group</taxon>
        <taxon>Methanomicrobia</taxon>
        <taxon>Methanomicrobiales</taxon>
        <taxon>Methanocalculaceae</taxon>
        <taxon>Methanocalculus</taxon>
    </lineage>
</organism>
<dbReference type="InterPro" id="IPR013785">
    <property type="entry name" value="Aldolase_TIM"/>
</dbReference>
<proteinExistence type="inferred from homology"/>
<evidence type="ECO:0000256" key="8">
    <source>
        <dbReference type="HAMAP-Rule" id="MF_00917"/>
    </source>
</evidence>
<dbReference type="SFLD" id="SFLDS00029">
    <property type="entry name" value="Radical_SAM"/>
    <property type="match status" value="1"/>
</dbReference>
<feature type="binding site" evidence="8">
    <location>
        <begin position="10"/>
        <end position="12"/>
    </location>
    <ligand>
        <name>substrate</name>
    </ligand>
</feature>
<comment type="cofactor">
    <cofactor evidence="8">
        <name>[4Fe-4S] cluster</name>
        <dbReference type="ChEBI" id="CHEBI:49883"/>
    </cofactor>
    <text evidence="8">Binds 1 [4Fe-4S] cluster. The cluster is coordinated with 3 cysteines and an exchangeable S-adenosyl-L-methionine.</text>
</comment>
<dbReference type="OrthoDB" id="7980at2157"/>
<evidence type="ECO:0000256" key="1">
    <source>
        <dbReference type="ARBA" id="ARBA00022485"/>
    </source>
</evidence>
<feature type="binding site" evidence="8">
    <location>
        <position position="70"/>
    </location>
    <ligand>
        <name>substrate</name>
    </ligand>
</feature>
<evidence type="ECO:0000256" key="6">
    <source>
        <dbReference type="ARBA" id="ARBA00023014"/>
    </source>
</evidence>
<dbReference type="EC" id="4.3.99.3" evidence="8"/>
<comment type="pathway">
    <text evidence="8">Purine metabolism; 7-cyano-7-deazaguanine biosynthesis.</text>
</comment>
<feature type="binding site" evidence="8">
    <location>
        <position position="38"/>
    </location>
    <ligand>
        <name>Mg(2+)</name>
        <dbReference type="ChEBI" id="CHEBI:18420"/>
    </ligand>
</feature>
<keyword evidence="3 8" id="KW-0479">Metal-binding</keyword>
<dbReference type="RefSeq" id="WP_211530354.1">
    <property type="nucleotide sequence ID" value="NZ_JWHL01000004.1"/>
</dbReference>
<dbReference type="Gene3D" id="3.20.20.70">
    <property type="entry name" value="Aldolase class I"/>
    <property type="match status" value="1"/>
</dbReference>
<evidence type="ECO:0000259" key="9">
    <source>
        <dbReference type="PROSITE" id="PS51918"/>
    </source>
</evidence>
<evidence type="ECO:0000313" key="10">
    <source>
        <dbReference type="EMBL" id="MBR1368711.1"/>
    </source>
</evidence>
<protein>
    <recommendedName>
        <fullName evidence="8">7-carboxy-7-deazaguanine synthase</fullName>
        <shortName evidence="8">CDG synthase</shortName>
        <ecNumber evidence="8">4.3.99.3</ecNumber>
    </recommendedName>
    <alternativeName>
        <fullName evidence="8">Archaeosine biosynthesis protein QueE</fullName>
    </alternativeName>
</protein>
<reference evidence="10" key="1">
    <citation type="submission" date="2014-12" db="EMBL/GenBank/DDBJ databases">
        <authorList>
            <person name="Huang H.-H."/>
            <person name="Chen S.-C."/>
            <person name="Lai M.-C."/>
        </authorList>
    </citation>
    <scope>NUCLEOTIDE SEQUENCE</scope>
    <source>
        <strain evidence="10">K1F9705b</strain>
    </source>
</reference>
<keyword evidence="6 8" id="KW-0411">Iron-sulfur</keyword>
<keyword evidence="7 8" id="KW-0456">Lyase</keyword>
<feature type="binding site" evidence="8">
    <location>
        <position position="29"/>
    </location>
    <ligand>
        <name>[4Fe-4S] cluster</name>
        <dbReference type="ChEBI" id="CHEBI:49883"/>
        <note>4Fe-4S-S-AdoMet</note>
    </ligand>
</feature>
<feature type="binding site" evidence="8">
    <location>
        <position position="36"/>
    </location>
    <ligand>
        <name>[4Fe-4S] cluster</name>
        <dbReference type="ChEBI" id="CHEBI:49883"/>
        <note>4Fe-4S-S-AdoMet</note>
    </ligand>
</feature>